<evidence type="ECO:0000259" key="2">
    <source>
        <dbReference type="Pfam" id="PF02371"/>
    </source>
</evidence>
<dbReference type="Pfam" id="PF02371">
    <property type="entry name" value="Transposase_20"/>
    <property type="match status" value="1"/>
</dbReference>
<dbReference type="PANTHER" id="PTHR33055:SF3">
    <property type="entry name" value="PUTATIVE TRANSPOSASE FOR IS117-RELATED"/>
    <property type="match status" value="1"/>
</dbReference>
<organism evidence="3 4">
    <name type="scientific">Puniceibacterium antarcticum</name>
    <dbReference type="NCBI Taxonomy" id="1206336"/>
    <lineage>
        <taxon>Bacteria</taxon>
        <taxon>Pseudomonadati</taxon>
        <taxon>Pseudomonadota</taxon>
        <taxon>Alphaproteobacteria</taxon>
        <taxon>Rhodobacterales</taxon>
        <taxon>Paracoccaceae</taxon>
        <taxon>Puniceibacterium</taxon>
    </lineage>
</organism>
<dbReference type="EMBL" id="AWWI01000118">
    <property type="protein sequence ID" value="PIL18913.1"/>
    <property type="molecule type" value="Genomic_DNA"/>
</dbReference>
<dbReference type="InterPro" id="IPR003346">
    <property type="entry name" value="Transposase_20"/>
</dbReference>
<reference evidence="3 4" key="1">
    <citation type="submission" date="2013-09" db="EMBL/GenBank/DDBJ databases">
        <title>Genome sequencing of Phaeobacter antarcticus sp. nov. SM1211.</title>
        <authorList>
            <person name="Zhang X.-Y."/>
            <person name="Liu C."/>
            <person name="Chen X.-L."/>
            <person name="Xie B.-B."/>
            <person name="Qin Q.-L."/>
            <person name="Rong J.-C."/>
            <person name="Zhang Y.-Z."/>
        </authorList>
    </citation>
    <scope>NUCLEOTIDE SEQUENCE [LARGE SCALE GENOMIC DNA]</scope>
    <source>
        <strain evidence="3 4">SM1211</strain>
    </source>
</reference>
<evidence type="ECO:0000259" key="1">
    <source>
        <dbReference type="Pfam" id="PF01548"/>
    </source>
</evidence>
<dbReference type="GO" id="GO:0003677">
    <property type="term" value="F:DNA binding"/>
    <property type="evidence" value="ECO:0007669"/>
    <property type="project" value="InterPro"/>
</dbReference>
<protein>
    <submittedName>
        <fullName evidence="3">Uncharacterized protein</fullName>
    </submittedName>
</protein>
<dbReference type="PANTHER" id="PTHR33055">
    <property type="entry name" value="TRANSPOSASE FOR INSERTION SEQUENCE ELEMENT IS1111A"/>
    <property type="match status" value="1"/>
</dbReference>
<feature type="domain" description="Transposase IS116/IS110/IS902 C-terminal" evidence="2">
    <location>
        <begin position="153"/>
        <end position="240"/>
    </location>
</feature>
<feature type="domain" description="Transposase IS110-like N-terminal" evidence="1">
    <location>
        <begin position="5"/>
        <end position="86"/>
    </location>
</feature>
<dbReference type="OrthoDB" id="8261795at2"/>
<gene>
    <name evidence="3" type="ORF">P775_17240</name>
</gene>
<dbReference type="GO" id="GO:0006313">
    <property type="term" value="P:DNA transposition"/>
    <property type="evidence" value="ECO:0007669"/>
    <property type="project" value="InterPro"/>
</dbReference>
<dbReference type="GO" id="GO:0004803">
    <property type="term" value="F:transposase activity"/>
    <property type="evidence" value="ECO:0007669"/>
    <property type="project" value="InterPro"/>
</dbReference>
<comment type="caution">
    <text evidence="3">The sequence shown here is derived from an EMBL/GenBank/DDBJ whole genome shotgun (WGS) entry which is preliminary data.</text>
</comment>
<evidence type="ECO:0000313" key="3">
    <source>
        <dbReference type="EMBL" id="PIL18913.1"/>
    </source>
</evidence>
<keyword evidence="4" id="KW-1185">Reference proteome</keyword>
<dbReference type="InterPro" id="IPR002525">
    <property type="entry name" value="Transp_IS110-like_N"/>
</dbReference>
<dbReference type="Proteomes" id="UP000231259">
    <property type="component" value="Unassembled WGS sequence"/>
</dbReference>
<name>A0A2G8RBP9_9RHOB</name>
<dbReference type="RefSeq" id="WP_099911994.1">
    <property type="nucleotide sequence ID" value="NZ_AWWI01000118.1"/>
</dbReference>
<accession>A0A2G8RBP9</accession>
<dbReference type="NCBIfam" id="NF033542">
    <property type="entry name" value="transpos_IS110"/>
    <property type="match status" value="1"/>
</dbReference>
<sequence length="291" mass="32047">WGRAFEEMGHDVRLIPPVYVKPFVKRQKNDVADAEAIVEAAMRPTMRFVAVKTEDQQARAMLFRTRQMFVGQRTQMINALRGHLAEHGLVAARGPAQLKTLAHAIADDDTGLHAEVRELGQMYLEQIEGLNARVAELDAKMRCAAQKAEVVRRAQTMPGVGPVTALAIETFAPDLATFKRGRDFSASCDTHAFGMTLGLVPKQHSTGGKARLGKTSKMGQRDIRTLLVSGAMAVLQAVERFDTPNNGWLKRLLTPKPRMVAAIALANKMARGLWAMMTKQEDYQNPAATMA</sequence>
<evidence type="ECO:0000313" key="4">
    <source>
        <dbReference type="Proteomes" id="UP000231259"/>
    </source>
</evidence>
<dbReference type="InterPro" id="IPR047650">
    <property type="entry name" value="Transpos_IS110"/>
</dbReference>
<dbReference type="AlphaFoldDB" id="A0A2G8RBP9"/>
<proteinExistence type="predicted"/>
<feature type="non-terminal residue" evidence="3">
    <location>
        <position position="1"/>
    </location>
</feature>
<dbReference type="Pfam" id="PF01548">
    <property type="entry name" value="DEDD_Tnp_IS110"/>
    <property type="match status" value="1"/>
</dbReference>